<organism evidence="2">
    <name type="scientific">Gibberella zeae</name>
    <name type="common">Wheat head blight fungus</name>
    <name type="synonym">Fusarium graminearum</name>
    <dbReference type="NCBI Taxonomy" id="5518"/>
    <lineage>
        <taxon>Eukaryota</taxon>
        <taxon>Fungi</taxon>
        <taxon>Dikarya</taxon>
        <taxon>Ascomycota</taxon>
        <taxon>Pezizomycotina</taxon>
        <taxon>Sordariomycetes</taxon>
        <taxon>Hypocreomycetidae</taxon>
        <taxon>Hypocreales</taxon>
        <taxon>Nectriaceae</taxon>
        <taxon>Fusarium</taxon>
    </lineage>
</organism>
<proteinExistence type="predicted"/>
<feature type="region of interest" description="Disordered" evidence="1">
    <location>
        <begin position="13"/>
        <end position="37"/>
    </location>
</feature>
<protein>
    <submittedName>
        <fullName evidence="2">Uncharacterized protein</fullName>
    </submittedName>
</protein>
<gene>
    <name evidence="2" type="ORF">FUG_LOCUS122220</name>
</gene>
<evidence type="ECO:0000313" key="2">
    <source>
        <dbReference type="EMBL" id="VIO54497.1"/>
    </source>
</evidence>
<feature type="compositionally biased region" description="Polar residues" evidence="1">
    <location>
        <begin position="18"/>
        <end position="37"/>
    </location>
</feature>
<dbReference type="EMBL" id="CAAKMV010000099">
    <property type="protein sequence ID" value="VIO54497.1"/>
    <property type="molecule type" value="Genomic_DNA"/>
</dbReference>
<accession>A0A4E9E7G8</accession>
<name>A0A4E9E7G8_GIBZA</name>
<sequence>MTTLAKHCRKAYEEGPSDTVTTQQLPPVSNSQVSCGSSRGDVRGEECAWFEMDAHLEMASTTRRCINVSRYRWLGKGKGHAGWGQSMALAFCSGRSKETCEGKARPGYAPIRRKMPEASLEKTRADGAVLFPTAALNGYPHIRVCISDTGHTIPYAYIARSTACAPVWAYSLALQVL</sequence>
<evidence type="ECO:0000256" key="1">
    <source>
        <dbReference type="SAM" id="MobiDB-lite"/>
    </source>
</evidence>
<dbReference type="AlphaFoldDB" id="A0A4E9E7G8"/>
<reference evidence="2" key="1">
    <citation type="submission" date="2019-04" db="EMBL/GenBank/DDBJ databases">
        <authorList>
            <person name="Melise S."/>
            <person name="Noan J."/>
            <person name="Okalmin O."/>
        </authorList>
    </citation>
    <scope>NUCLEOTIDE SEQUENCE</scope>
    <source>
        <strain evidence="2">FN9</strain>
    </source>
</reference>